<dbReference type="FunFam" id="3.40.640.10:FF:000066">
    <property type="entry name" value="Aspartate aminotransferase"/>
    <property type="match status" value="1"/>
</dbReference>
<dbReference type="Pfam" id="PF00155">
    <property type="entry name" value="Aminotran_1_2"/>
    <property type="match status" value="1"/>
</dbReference>
<dbReference type="EC" id="2.6.1.1" evidence="4"/>
<dbReference type="InterPro" id="IPR004839">
    <property type="entry name" value="Aminotransferase_I/II_large"/>
</dbReference>
<dbReference type="SUPFAM" id="SSF53383">
    <property type="entry name" value="PLP-dependent transferases"/>
    <property type="match status" value="1"/>
</dbReference>
<dbReference type="Proteomes" id="UP000759131">
    <property type="component" value="Unassembled WGS sequence"/>
</dbReference>
<evidence type="ECO:0000256" key="6">
    <source>
        <dbReference type="ARBA" id="ARBA00022679"/>
    </source>
</evidence>
<evidence type="ECO:0000256" key="12">
    <source>
        <dbReference type="ARBA" id="ARBA00042891"/>
    </source>
</evidence>
<evidence type="ECO:0000256" key="4">
    <source>
        <dbReference type="ARBA" id="ARBA00012753"/>
    </source>
</evidence>
<dbReference type="OrthoDB" id="6752799at2759"/>
<dbReference type="NCBIfam" id="NF006719">
    <property type="entry name" value="PRK09257.1"/>
    <property type="match status" value="1"/>
</dbReference>
<gene>
    <name evidence="14" type="ORF">OSB1V03_LOCUS2798</name>
</gene>
<dbReference type="PANTHER" id="PTHR11879:SF22">
    <property type="entry name" value="ASPARTATE AMINOTRANSFERASE, MITOCHONDRIAL"/>
    <property type="match status" value="1"/>
</dbReference>
<sequence>YVGDKRDDKINLSIGVYRDERGKPFIPPSVVKCEQMLIKQNPHKEYAPIEGFADFRQTVASFIFGEQSDVIGRTRHATVQGLGGTGSLRIGAIFLYELQSHSKKVYIPEQTWSAHNQVFSHSGFVVNHYRYWNSSTLSLDFNALMEDMETMIEYSVVVLHSTAHNPTGNDPTLDEWQQIIRLMKRRHLFPFLDCAYQGFTSGSVEEDTRVIRLFAEQMDELVIAFTFSKNMGLYGERIGAMSVVCRTSEEADNVLTQLKRIIRPIYSHPPNWGARLVTLLLNDHQLKKEWFNDVKNMQTRISDIRSQLVQELNRLSKGKYVWDFLLKQRGMFGFTGFTERQAIQLRHEFAIYIATDGRINIAAINDTNIKKIANALHSIKTNG</sequence>
<feature type="non-terminal residue" evidence="14">
    <location>
        <position position="1"/>
    </location>
</feature>
<evidence type="ECO:0000256" key="3">
    <source>
        <dbReference type="ARBA" id="ARBA00011738"/>
    </source>
</evidence>
<organism evidence="14">
    <name type="scientific">Medioppia subpectinata</name>
    <dbReference type="NCBI Taxonomy" id="1979941"/>
    <lineage>
        <taxon>Eukaryota</taxon>
        <taxon>Metazoa</taxon>
        <taxon>Ecdysozoa</taxon>
        <taxon>Arthropoda</taxon>
        <taxon>Chelicerata</taxon>
        <taxon>Arachnida</taxon>
        <taxon>Acari</taxon>
        <taxon>Acariformes</taxon>
        <taxon>Sarcoptiformes</taxon>
        <taxon>Oribatida</taxon>
        <taxon>Brachypylina</taxon>
        <taxon>Oppioidea</taxon>
        <taxon>Oppiidae</taxon>
        <taxon>Medioppia</taxon>
    </lineage>
</organism>
<dbReference type="AlphaFoldDB" id="A0A7R9KI41"/>
<dbReference type="GO" id="GO:0006520">
    <property type="term" value="P:amino acid metabolic process"/>
    <property type="evidence" value="ECO:0007669"/>
    <property type="project" value="InterPro"/>
</dbReference>
<evidence type="ECO:0000256" key="10">
    <source>
        <dbReference type="ARBA" id="ARBA00041746"/>
    </source>
</evidence>
<evidence type="ECO:0000259" key="13">
    <source>
        <dbReference type="Pfam" id="PF00155"/>
    </source>
</evidence>
<keyword evidence="6" id="KW-0808">Transferase</keyword>
<protein>
    <recommendedName>
        <fullName evidence="8">Aspartate aminotransferase, mitochondrial</fullName>
        <ecNumber evidence="4">2.6.1.1</ecNumber>
    </recommendedName>
    <alternativeName>
        <fullName evidence="9">Kynurenine aminotransferase 4</fullName>
    </alternativeName>
    <alternativeName>
        <fullName evidence="12">Kynurenine aminotransferase IV</fullName>
    </alternativeName>
    <alternativeName>
        <fullName evidence="11">Kynurenine--oxoglutarate transaminase 4</fullName>
    </alternativeName>
    <alternativeName>
        <fullName evidence="10">Kynurenine--oxoglutarate transaminase IV</fullName>
    </alternativeName>
</protein>
<dbReference type="Gene3D" id="3.90.1150.10">
    <property type="entry name" value="Aspartate Aminotransferase, domain 1"/>
    <property type="match status" value="1"/>
</dbReference>
<dbReference type="InterPro" id="IPR015421">
    <property type="entry name" value="PyrdxlP-dep_Trfase_major"/>
</dbReference>
<proteinExistence type="inferred from homology"/>
<evidence type="ECO:0000313" key="14">
    <source>
        <dbReference type="EMBL" id="CAD7622333.1"/>
    </source>
</evidence>
<evidence type="ECO:0000256" key="2">
    <source>
        <dbReference type="ARBA" id="ARBA00007441"/>
    </source>
</evidence>
<feature type="domain" description="Aminotransferase class I/classII large" evidence="13">
    <location>
        <begin position="8"/>
        <end position="376"/>
    </location>
</feature>
<dbReference type="InterPro" id="IPR015424">
    <property type="entry name" value="PyrdxlP-dep_Trfase"/>
</dbReference>
<evidence type="ECO:0000256" key="8">
    <source>
        <dbReference type="ARBA" id="ARBA00040891"/>
    </source>
</evidence>
<evidence type="ECO:0000256" key="11">
    <source>
        <dbReference type="ARBA" id="ARBA00042867"/>
    </source>
</evidence>
<comment type="cofactor">
    <cofactor evidence="1">
        <name>pyridoxal 5'-phosphate</name>
        <dbReference type="ChEBI" id="CHEBI:597326"/>
    </cofactor>
</comment>
<keyword evidence="15" id="KW-1185">Reference proteome</keyword>
<dbReference type="CDD" id="cd00609">
    <property type="entry name" value="AAT_like"/>
    <property type="match status" value="1"/>
</dbReference>
<dbReference type="GO" id="GO:0042802">
    <property type="term" value="F:identical protein binding"/>
    <property type="evidence" value="ECO:0007669"/>
    <property type="project" value="TreeGrafter"/>
</dbReference>
<reference evidence="14" key="1">
    <citation type="submission" date="2020-11" db="EMBL/GenBank/DDBJ databases">
        <authorList>
            <person name="Tran Van P."/>
        </authorList>
    </citation>
    <scope>NUCLEOTIDE SEQUENCE</scope>
</reference>
<comment type="subunit">
    <text evidence="3">Homodimer.</text>
</comment>
<dbReference type="PRINTS" id="PR00799">
    <property type="entry name" value="TRANSAMINASE"/>
</dbReference>
<dbReference type="GO" id="GO:0004069">
    <property type="term" value="F:L-aspartate:2-oxoglutarate aminotransferase activity"/>
    <property type="evidence" value="ECO:0007669"/>
    <property type="project" value="UniProtKB-EC"/>
</dbReference>
<keyword evidence="5" id="KW-0032">Aminotransferase</keyword>
<comment type="similarity">
    <text evidence="2">Belongs to the class-I pyridoxal-phosphate-dependent aminotransferase family.</text>
</comment>
<evidence type="ECO:0000256" key="7">
    <source>
        <dbReference type="ARBA" id="ARBA00022898"/>
    </source>
</evidence>
<evidence type="ECO:0000256" key="5">
    <source>
        <dbReference type="ARBA" id="ARBA00022576"/>
    </source>
</evidence>
<name>A0A7R9KI41_9ACAR</name>
<keyword evidence="7" id="KW-0663">Pyridoxal phosphate</keyword>
<dbReference type="InterPro" id="IPR000796">
    <property type="entry name" value="Asp_trans"/>
</dbReference>
<accession>A0A7R9KI41</accession>
<dbReference type="EMBL" id="OC855608">
    <property type="protein sequence ID" value="CAD7622333.1"/>
    <property type="molecule type" value="Genomic_DNA"/>
</dbReference>
<evidence type="ECO:0000256" key="1">
    <source>
        <dbReference type="ARBA" id="ARBA00001933"/>
    </source>
</evidence>
<dbReference type="EMBL" id="CAJPIZ010001033">
    <property type="protein sequence ID" value="CAG2102763.1"/>
    <property type="molecule type" value="Genomic_DNA"/>
</dbReference>
<dbReference type="Gene3D" id="3.40.640.10">
    <property type="entry name" value="Type I PLP-dependent aspartate aminotransferase-like (Major domain)"/>
    <property type="match status" value="1"/>
</dbReference>
<evidence type="ECO:0000256" key="9">
    <source>
        <dbReference type="ARBA" id="ARBA00041257"/>
    </source>
</evidence>
<dbReference type="GO" id="GO:0030170">
    <property type="term" value="F:pyridoxal phosphate binding"/>
    <property type="evidence" value="ECO:0007669"/>
    <property type="project" value="InterPro"/>
</dbReference>
<dbReference type="InterPro" id="IPR015422">
    <property type="entry name" value="PyrdxlP-dep_Trfase_small"/>
</dbReference>
<dbReference type="PANTHER" id="PTHR11879">
    <property type="entry name" value="ASPARTATE AMINOTRANSFERASE"/>
    <property type="match status" value="1"/>
</dbReference>
<evidence type="ECO:0000313" key="15">
    <source>
        <dbReference type="Proteomes" id="UP000759131"/>
    </source>
</evidence>